<evidence type="ECO:0000313" key="5">
    <source>
        <dbReference type="WBParaSite" id="SBAD_0001336101-mRNA-1"/>
    </source>
</evidence>
<dbReference type="AlphaFoldDB" id="A0A183JAP9"/>
<evidence type="ECO:0000256" key="2">
    <source>
        <dbReference type="SAM" id="Phobius"/>
    </source>
</evidence>
<keyword evidence="2" id="KW-0472">Membrane</keyword>
<feature type="transmembrane region" description="Helical" evidence="2">
    <location>
        <begin position="20"/>
        <end position="42"/>
    </location>
</feature>
<reference evidence="5" key="1">
    <citation type="submission" date="2016-06" db="UniProtKB">
        <authorList>
            <consortium name="WormBaseParasite"/>
        </authorList>
    </citation>
    <scope>IDENTIFICATION</scope>
</reference>
<gene>
    <name evidence="3" type="ORF">SBAD_LOCUS12947</name>
</gene>
<reference evidence="3 4" key="2">
    <citation type="submission" date="2018-11" db="EMBL/GenBank/DDBJ databases">
        <authorList>
            <consortium name="Pathogen Informatics"/>
        </authorList>
    </citation>
    <scope>NUCLEOTIDE SEQUENCE [LARGE SCALE GENOMIC DNA]</scope>
</reference>
<dbReference type="WBParaSite" id="SBAD_0001336101-mRNA-1">
    <property type="protein sequence ID" value="SBAD_0001336101-mRNA-1"/>
    <property type="gene ID" value="SBAD_0001336101"/>
</dbReference>
<evidence type="ECO:0000313" key="4">
    <source>
        <dbReference type="Proteomes" id="UP000270296"/>
    </source>
</evidence>
<keyword evidence="2" id="KW-0812">Transmembrane</keyword>
<organism evidence="5">
    <name type="scientific">Soboliphyme baturini</name>
    <dbReference type="NCBI Taxonomy" id="241478"/>
    <lineage>
        <taxon>Eukaryota</taxon>
        <taxon>Metazoa</taxon>
        <taxon>Ecdysozoa</taxon>
        <taxon>Nematoda</taxon>
        <taxon>Enoplea</taxon>
        <taxon>Dorylaimia</taxon>
        <taxon>Dioctophymatida</taxon>
        <taxon>Dioctophymatoidea</taxon>
        <taxon>Soboliphymatidae</taxon>
        <taxon>Soboliphyme</taxon>
    </lineage>
</organism>
<evidence type="ECO:0000313" key="3">
    <source>
        <dbReference type="EMBL" id="VDP52953.1"/>
    </source>
</evidence>
<accession>A0A183JAP9</accession>
<feature type="region of interest" description="Disordered" evidence="1">
    <location>
        <begin position="83"/>
        <end position="105"/>
    </location>
</feature>
<dbReference type="EMBL" id="UZAM01019479">
    <property type="protein sequence ID" value="VDP52953.1"/>
    <property type="molecule type" value="Genomic_DNA"/>
</dbReference>
<protein>
    <submittedName>
        <fullName evidence="5">DAG1 domain-containing protein</fullName>
    </submittedName>
</protein>
<keyword evidence="2" id="KW-1133">Transmembrane helix</keyword>
<proteinExistence type="predicted"/>
<evidence type="ECO:0000256" key="1">
    <source>
        <dbReference type="SAM" id="MobiDB-lite"/>
    </source>
</evidence>
<dbReference type="Proteomes" id="UP000270296">
    <property type="component" value="Unassembled WGS sequence"/>
</dbReference>
<sequence>MAPPLSEGTLTTASASSGTAIAIAVVIIVVGVAMLLLCTSSFKQVKFPSLWKRKSKQTVPAPKAKLAPPGMTAPPLGVEWNFPMIAPEKPQDGQSADKPQAATNL</sequence>
<name>A0A183JAP9_9BILA</name>
<keyword evidence="4" id="KW-1185">Reference proteome</keyword>